<dbReference type="Pfam" id="PF01541">
    <property type="entry name" value="GIY-YIG"/>
    <property type="match status" value="1"/>
</dbReference>
<dbReference type="InterPro" id="IPR000305">
    <property type="entry name" value="GIY-YIG_endonuc"/>
</dbReference>
<reference evidence="12" key="3">
    <citation type="submission" date="2018-08" db="EMBL/GenBank/DDBJ databases">
        <authorList>
            <person name="Guldener U."/>
        </authorList>
    </citation>
    <scope>NUCLEOTIDE SEQUENCE</scope>
    <source>
        <strain evidence="12">UB2</strain>
    </source>
</reference>
<gene>
    <name evidence="12" type="ORF">UBRO2_02268</name>
    <name evidence="11" type="ORF">UBRO_02758</name>
</gene>
<dbReference type="GO" id="GO:0008821">
    <property type="term" value="F:crossover junction DNA endonuclease activity"/>
    <property type="evidence" value="ECO:0007669"/>
    <property type="project" value="TreeGrafter"/>
</dbReference>
<dbReference type="PROSITE" id="PS50164">
    <property type="entry name" value="GIY_YIG"/>
    <property type="match status" value="1"/>
</dbReference>
<dbReference type="InterPro" id="IPR027520">
    <property type="entry name" value="Slx1"/>
</dbReference>
<evidence type="ECO:0000256" key="7">
    <source>
        <dbReference type="ARBA" id="ARBA00023242"/>
    </source>
</evidence>
<dbReference type="AlphaFoldDB" id="A0A1K0G1Q8"/>
<sequence length="641" mass="70407">MPSSVAKHTIPPFYACYFLRSLSSPGITYIGSTPAPPRRQRQHNGDLTQGAYKTARARPWEMECIVYGFPSKIAALQFEWAWAKPNLSRHLKFLATEHTADGVATDTAAWTGMPLFPSTSMTPTQTRWGRPKRQRARSPSTPNARLLAMRALLRSEPFCGWGLKLAFFTEWSWLAYKRLEALSASSAESGLRLDRYSRSGKLLHPLYPVAVCDFTGVDGKRTPLVHVSQQHRLNAGVADQPAKKKKSSSKKKTNEDDEAARWHETLPRPANLKGLDACIQDFDLIPVSAPAPLNSDLTKKAKRVTKASKAAATVEHLDEEEEGVSDEYGDAEFETAATATTTSDGTAQARALRRMRFDDTDAEELEWQQFEHFLSVQSCSINDFIQICVERHIAAQDARTVESAPIAPTNACAICKEHIDLTRQLEFLICPAPHASTQPVISRASSTDAGVQVEASKCSSIFHLSCLADGFLQQQEQSQNIGGVASSSTNTVLPTHGSCPSHECGGPAEVATWEDVVRRMYRRHERFERLLQFLVRSGKTLDEHLKPTEVEAPAKAQKARGKAKAKTTEADVADGDTAAATTGKRAKAKAKTKSAGSTEIEAANAQEEVLNKVEERSKVRKKTTSRQAKAVVDPGQVIDLT</sequence>
<comment type="similarity">
    <text evidence="8">Belongs to the SLX1 family.</text>
</comment>
<accession>A0A1K0G1Q8</accession>
<dbReference type="InterPro" id="IPR050381">
    <property type="entry name" value="SLX1_endonuclease"/>
</dbReference>
<feature type="region of interest" description="Disordered" evidence="9">
    <location>
        <begin position="231"/>
        <end position="261"/>
    </location>
</feature>
<reference evidence="11" key="2">
    <citation type="submission" date="2016-04" db="EMBL/GenBank/DDBJ databases">
        <authorList>
            <person name="Evans L.H."/>
            <person name="Alamgir A."/>
            <person name="Owens N."/>
            <person name="Weber N.D."/>
            <person name="Virtaneva K."/>
            <person name="Barbian K."/>
            <person name="Babar A."/>
            <person name="Rosenke K."/>
        </authorList>
    </citation>
    <scope>NUCLEOTIDE SEQUENCE</scope>
    <source>
        <strain evidence="11">UB2112</strain>
    </source>
</reference>
<keyword evidence="6 8" id="KW-0234">DNA repair</keyword>
<dbReference type="CDD" id="cd10455">
    <property type="entry name" value="GIY-YIG_SLX1"/>
    <property type="match status" value="1"/>
</dbReference>
<evidence type="ECO:0000256" key="9">
    <source>
        <dbReference type="SAM" id="MobiDB-lite"/>
    </source>
</evidence>
<keyword evidence="3 8" id="KW-0227">DNA damage</keyword>
<comment type="caution">
    <text evidence="8">Lacks conserved residue(s) required for the propagation of feature annotation.</text>
</comment>
<comment type="cofactor">
    <cofactor evidence="8">
        <name>a divalent metal cation</name>
        <dbReference type="ChEBI" id="CHEBI:60240"/>
    </cofactor>
</comment>
<comment type="function">
    <text evidence="8">Catalytic subunit of the SLX1-SLX4 structure-specific endonuclease that resolves DNA secondary structures generated during DNA repair and recombination. Has endonuclease activity towards branched DNA substrates, introducing single-strand cuts in duplex DNA close to junctions with ss-DNA.</text>
</comment>
<evidence type="ECO:0000313" key="14">
    <source>
        <dbReference type="Proteomes" id="UP000658997"/>
    </source>
</evidence>
<dbReference type="PANTHER" id="PTHR20208">
    <property type="entry name" value="STRUCTURE-SPECIFIC ENDONUCLEASE SUBUNIT SLX1"/>
    <property type="match status" value="1"/>
</dbReference>
<dbReference type="GO" id="GO:0000724">
    <property type="term" value="P:double-strand break repair via homologous recombination"/>
    <property type="evidence" value="ECO:0007669"/>
    <property type="project" value="TreeGrafter"/>
</dbReference>
<evidence type="ECO:0000256" key="2">
    <source>
        <dbReference type="ARBA" id="ARBA00022759"/>
    </source>
</evidence>
<proteinExistence type="inferred from homology"/>
<evidence type="ECO:0000259" key="10">
    <source>
        <dbReference type="PROSITE" id="PS50164"/>
    </source>
</evidence>
<dbReference type="PANTHER" id="PTHR20208:SF10">
    <property type="entry name" value="STRUCTURE-SPECIFIC ENDONUCLEASE SUBUNIT SLX1"/>
    <property type="match status" value="1"/>
</dbReference>
<dbReference type="Gene3D" id="3.40.1440.10">
    <property type="entry name" value="GIY-YIG endonuclease"/>
    <property type="match status" value="1"/>
</dbReference>
<dbReference type="InterPro" id="IPR013083">
    <property type="entry name" value="Znf_RING/FYVE/PHD"/>
</dbReference>
<keyword evidence="5 8" id="KW-0233">DNA recombination</keyword>
<keyword evidence="2 8" id="KW-0255">Endonuclease</keyword>
<evidence type="ECO:0000313" key="13">
    <source>
        <dbReference type="Proteomes" id="UP000179920"/>
    </source>
</evidence>
<evidence type="ECO:0000256" key="6">
    <source>
        <dbReference type="ARBA" id="ARBA00023204"/>
    </source>
</evidence>
<comment type="subcellular location">
    <subcellularLocation>
        <location evidence="8">Nucleus</location>
    </subcellularLocation>
</comment>
<dbReference type="GO" id="GO:0017108">
    <property type="term" value="F:5'-flap endonuclease activity"/>
    <property type="evidence" value="ECO:0007669"/>
    <property type="project" value="InterPro"/>
</dbReference>
<evidence type="ECO:0000256" key="3">
    <source>
        <dbReference type="ARBA" id="ARBA00022763"/>
    </source>
</evidence>
<feature type="region of interest" description="Disordered" evidence="9">
    <location>
        <begin position="549"/>
        <end position="641"/>
    </location>
</feature>
<evidence type="ECO:0000256" key="5">
    <source>
        <dbReference type="ARBA" id="ARBA00023172"/>
    </source>
</evidence>
<feature type="domain" description="GIY-YIG" evidence="10">
    <location>
        <begin position="12"/>
        <end position="92"/>
    </location>
</feature>
<organism evidence="11 13">
    <name type="scientific">Ustilago bromivora</name>
    <dbReference type="NCBI Taxonomy" id="307758"/>
    <lineage>
        <taxon>Eukaryota</taxon>
        <taxon>Fungi</taxon>
        <taxon>Dikarya</taxon>
        <taxon>Basidiomycota</taxon>
        <taxon>Ustilaginomycotina</taxon>
        <taxon>Ustilaginomycetes</taxon>
        <taxon>Ustilaginales</taxon>
        <taxon>Ustilaginaceae</taxon>
        <taxon>Ustilago</taxon>
    </lineage>
</organism>
<keyword evidence="14" id="KW-1185">Reference proteome</keyword>
<dbReference type="FunFam" id="3.40.1440.10:FF:000006">
    <property type="entry name" value="Structure-specific endonuclease subunit SLX1"/>
    <property type="match status" value="1"/>
</dbReference>
<feature type="region of interest" description="Disordered" evidence="9">
    <location>
        <begin position="121"/>
        <end position="141"/>
    </location>
</feature>
<dbReference type="HAMAP" id="MF_03100">
    <property type="entry name" value="Endonuc_su_Slx1"/>
    <property type="match status" value="1"/>
</dbReference>
<evidence type="ECO:0000256" key="4">
    <source>
        <dbReference type="ARBA" id="ARBA00022801"/>
    </source>
</evidence>
<reference evidence="13" key="1">
    <citation type="submission" date="2016-04" db="EMBL/GenBank/DDBJ databases">
        <authorList>
            <person name="Guldener U."/>
            <person name="Guldener U."/>
        </authorList>
    </citation>
    <scope>NUCLEOTIDE SEQUENCE [LARGE SCALE GENOMIC DNA]</scope>
    <source>
        <strain evidence="13">UB2112</strain>
    </source>
</reference>
<dbReference type="EMBL" id="LT558120">
    <property type="protein sequence ID" value="SAM81131.1"/>
    <property type="molecule type" value="Genomic_DNA"/>
</dbReference>
<dbReference type="InterPro" id="IPR035901">
    <property type="entry name" value="GIY-YIG_endonuc_sf"/>
</dbReference>
<evidence type="ECO:0000256" key="8">
    <source>
        <dbReference type="HAMAP-Rule" id="MF_03100"/>
    </source>
</evidence>
<comment type="subunit">
    <text evidence="8">Forms a heterodimer with SLX4.</text>
</comment>
<evidence type="ECO:0000313" key="11">
    <source>
        <dbReference type="EMBL" id="SAM81131.1"/>
    </source>
</evidence>
<keyword evidence="7 8" id="KW-0539">Nucleus</keyword>
<evidence type="ECO:0000256" key="1">
    <source>
        <dbReference type="ARBA" id="ARBA00022722"/>
    </source>
</evidence>
<evidence type="ECO:0000313" key="12">
    <source>
        <dbReference type="EMBL" id="SYW78076.1"/>
    </source>
</evidence>
<dbReference type="Proteomes" id="UP000658997">
    <property type="component" value="Unassembled WGS sequence"/>
</dbReference>
<name>A0A1K0G1Q8_9BASI</name>
<dbReference type="EMBL" id="ULHB01000033">
    <property type="protein sequence ID" value="SYW78076.1"/>
    <property type="molecule type" value="Genomic_DNA"/>
</dbReference>
<dbReference type="Gene3D" id="3.30.40.10">
    <property type="entry name" value="Zinc/RING finger domain, C3HC4 (zinc finger)"/>
    <property type="match status" value="1"/>
</dbReference>
<dbReference type="GO" id="GO:0033557">
    <property type="term" value="C:Slx1-Slx4 complex"/>
    <property type="evidence" value="ECO:0007669"/>
    <property type="project" value="UniProtKB-UniRule"/>
</dbReference>
<keyword evidence="4 8" id="KW-0378">Hydrolase</keyword>
<dbReference type="OrthoDB" id="24645at2759"/>
<protein>
    <submittedName>
        <fullName evidence="12">Related to SLX1 - subunit of a complex involved in DNA-dependent DNA replication</fullName>
    </submittedName>
    <submittedName>
        <fullName evidence="11">Related to SLX1-subunit of a complex involved in DNA-dependent DNA replication</fullName>
    </submittedName>
</protein>
<dbReference type="Proteomes" id="UP000179920">
    <property type="component" value="Chromosome IV"/>
</dbReference>
<keyword evidence="1 8" id="KW-0540">Nuclease</keyword>